<dbReference type="PANTHER" id="PTHR44329">
    <property type="entry name" value="SERINE/THREONINE-PROTEIN KINASE TNNI3K-RELATED"/>
    <property type="match status" value="1"/>
</dbReference>
<organism evidence="2 3">
    <name type="scientific">Dunaliella salina</name>
    <name type="common">Green alga</name>
    <name type="synonym">Protococcus salinus</name>
    <dbReference type="NCBI Taxonomy" id="3046"/>
    <lineage>
        <taxon>Eukaryota</taxon>
        <taxon>Viridiplantae</taxon>
        <taxon>Chlorophyta</taxon>
        <taxon>core chlorophytes</taxon>
        <taxon>Chlorophyceae</taxon>
        <taxon>CS clade</taxon>
        <taxon>Chlamydomonadales</taxon>
        <taxon>Dunaliellaceae</taxon>
        <taxon>Dunaliella</taxon>
    </lineage>
</organism>
<dbReference type="Pfam" id="PF00069">
    <property type="entry name" value="Pkinase"/>
    <property type="match status" value="1"/>
</dbReference>
<keyword evidence="3" id="KW-1185">Reference proteome</keyword>
<accession>A0ABQ7G3T9</accession>
<sequence>SRIRHPNIVKFYGGCLHPPTVFIVEELMEKDLSSLVHGSDMLLALDDVLRIGRDIANGLFHLHPTIVHRDLKPANVLLDKKGEAALVLLACVGPGRQLGKLTAYLPIFCGFLVGSIEGTSHVVDLHPRKEMIKQYKRRG</sequence>
<protein>
    <submittedName>
        <fullName evidence="2">Kinase-like domain-containing protein</fullName>
    </submittedName>
</protein>
<dbReference type="InterPro" id="IPR000719">
    <property type="entry name" value="Prot_kinase_dom"/>
</dbReference>
<reference evidence="2" key="1">
    <citation type="submission" date="2017-08" db="EMBL/GenBank/DDBJ databases">
        <authorList>
            <person name="Polle J.E."/>
            <person name="Barry K."/>
            <person name="Cushman J."/>
            <person name="Schmutz J."/>
            <person name="Tran D."/>
            <person name="Hathwaick L.T."/>
            <person name="Yim W.C."/>
            <person name="Jenkins J."/>
            <person name="Mckie-Krisberg Z.M."/>
            <person name="Prochnik S."/>
            <person name="Lindquist E."/>
            <person name="Dockter R.B."/>
            <person name="Adam C."/>
            <person name="Molina H."/>
            <person name="Bunkerborg J."/>
            <person name="Jin E."/>
            <person name="Buchheim M."/>
            <person name="Magnuson J."/>
        </authorList>
    </citation>
    <scope>NUCLEOTIDE SEQUENCE</scope>
    <source>
        <strain evidence="2">CCAP 19/18</strain>
    </source>
</reference>
<feature type="non-terminal residue" evidence="2">
    <location>
        <position position="1"/>
    </location>
</feature>
<dbReference type="InterPro" id="IPR011009">
    <property type="entry name" value="Kinase-like_dom_sf"/>
</dbReference>
<gene>
    <name evidence="2" type="ORF">DUNSADRAFT_16310</name>
</gene>
<feature type="domain" description="Protein kinase" evidence="1">
    <location>
        <begin position="1"/>
        <end position="139"/>
    </location>
</feature>
<dbReference type="Proteomes" id="UP000815325">
    <property type="component" value="Unassembled WGS sequence"/>
</dbReference>
<dbReference type="SUPFAM" id="SSF56112">
    <property type="entry name" value="Protein kinase-like (PK-like)"/>
    <property type="match status" value="1"/>
</dbReference>
<dbReference type="PANTHER" id="PTHR44329:SF214">
    <property type="entry name" value="PROTEIN KINASE DOMAIN-CONTAINING PROTEIN"/>
    <property type="match status" value="1"/>
</dbReference>
<proteinExistence type="predicted"/>
<evidence type="ECO:0000313" key="3">
    <source>
        <dbReference type="Proteomes" id="UP000815325"/>
    </source>
</evidence>
<dbReference type="PROSITE" id="PS50011">
    <property type="entry name" value="PROTEIN_KINASE_DOM"/>
    <property type="match status" value="1"/>
</dbReference>
<dbReference type="PROSITE" id="PS00108">
    <property type="entry name" value="PROTEIN_KINASE_ST"/>
    <property type="match status" value="1"/>
</dbReference>
<name>A0ABQ7G3T9_DUNSA</name>
<dbReference type="InterPro" id="IPR051681">
    <property type="entry name" value="Ser/Thr_Kinases-Pseudokinases"/>
</dbReference>
<dbReference type="Gene3D" id="1.10.510.10">
    <property type="entry name" value="Transferase(Phosphotransferase) domain 1"/>
    <property type="match status" value="1"/>
</dbReference>
<evidence type="ECO:0000313" key="2">
    <source>
        <dbReference type="EMBL" id="KAF5829271.1"/>
    </source>
</evidence>
<evidence type="ECO:0000259" key="1">
    <source>
        <dbReference type="PROSITE" id="PS50011"/>
    </source>
</evidence>
<dbReference type="EMBL" id="MU070181">
    <property type="protein sequence ID" value="KAF5829271.1"/>
    <property type="molecule type" value="Genomic_DNA"/>
</dbReference>
<comment type="caution">
    <text evidence="2">The sequence shown here is derived from an EMBL/GenBank/DDBJ whole genome shotgun (WGS) entry which is preliminary data.</text>
</comment>
<dbReference type="InterPro" id="IPR008271">
    <property type="entry name" value="Ser/Thr_kinase_AS"/>
</dbReference>